<gene>
    <name evidence="2" type="ORF">SAMN05443667_104206</name>
</gene>
<dbReference type="EMBL" id="FNRD01000004">
    <property type="protein sequence ID" value="SEA43647.1"/>
    <property type="molecule type" value="Genomic_DNA"/>
</dbReference>
<protein>
    <recommendedName>
        <fullName evidence="4">DUF4136 domain-containing protein</fullName>
    </recommendedName>
</protein>
<name>A0A1H4B695_9FLAO</name>
<accession>A0A1H4B695</accession>
<evidence type="ECO:0008006" key="4">
    <source>
        <dbReference type="Google" id="ProtNLM"/>
    </source>
</evidence>
<dbReference type="AlphaFoldDB" id="A0A1H4B695"/>
<dbReference type="OrthoDB" id="1362905at2"/>
<sequence length="169" mass="19252">MKTVKILSFLIALTSISCATTSNFAKNDLKNDFFKNKTITFTLNEKSKMNVSYSGPRAGFERQPDVKEAFKKSIEELAYETKLDLKFKETSNTTSTSEMNVDAEVTEILWVFNLSSATMKTTINYTLKNDPKVHTINSNYKNMTAGNEKNNLIRTFKIANYSLLKELEK</sequence>
<keyword evidence="1" id="KW-0732">Signal</keyword>
<feature type="chain" id="PRO_5011621949" description="DUF4136 domain-containing protein" evidence="1">
    <location>
        <begin position="20"/>
        <end position="169"/>
    </location>
</feature>
<evidence type="ECO:0000313" key="3">
    <source>
        <dbReference type="Proteomes" id="UP000198951"/>
    </source>
</evidence>
<dbReference type="Proteomes" id="UP000198951">
    <property type="component" value="Unassembled WGS sequence"/>
</dbReference>
<feature type="signal peptide" evidence="1">
    <location>
        <begin position="1"/>
        <end position="19"/>
    </location>
</feature>
<dbReference type="RefSeq" id="WP_091087371.1">
    <property type="nucleotide sequence ID" value="NZ_FNRD01000004.1"/>
</dbReference>
<evidence type="ECO:0000313" key="2">
    <source>
        <dbReference type="EMBL" id="SEA43647.1"/>
    </source>
</evidence>
<dbReference type="PROSITE" id="PS51257">
    <property type="entry name" value="PROKAR_LIPOPROTEIN"/>
    <property type="match status" value="1"/>
</dbReference>
<keyword evidence="3" id="KW-1185">Reference proteome</keyword>
<reference evidence="3" key="1">
    <citation type="submission" date="2016-10" db="EMBL/GenBank/DDBJ databases">
        <authorList>
            <person name="Varghese N."/>
            <person name="Submissions S."/>
        </authorList>
    </citation>
    <scope>NUCLEOTIDE SEQUENCE [LARGE SCALE GENOMIC DNA]</scope>
    <source>
        <strain evidence="3">DSM 22376</strain>
    </source>
</reference>
<organism evidence="2 3">
    <name type="scientific">Flavobacterium gillisiae</name>
    <dbReference type="NCBI Taxonomy" id="150146"/>
    <lineage>
        <taxon>Bacteria</taxon>
        <taxon>Pseudomonadati</taxon>
        <taxon>Bacteroidota</taxon>
        <taxon>Flavobacteriia</taxon>
        <taxon>Flavobacteriales</taxon>
        <taxon>Flavobacteriaceae</taxon>
        <taxon>Flavobacterium</taxon>
    </lineage>
</organism>
<evidence type="ECO:0000256" key="1">
    <source>
        <dbReference type="SAM" id="SignalP"/>
    </source>
</evidence>
<dbReference type="STRING" id="150146.SAMN05443667_104206"/>
<proteinExistence type="predicted"/>